<dbReference type="EMBL" id="SIJK02000005">
    <property type="protein sequence ID" value="MBP1464877.1"/>
    <property type="molecule type" value="Genomic_DNA"/>
</dbReference>
<evidence type="ECO:0000313" key="2">
    <source>
        <dbReference type="EMBL" id="MBP1464877.1"/>
    </source>
</evidence>
<gene>
    <name evidence="2" type="ORF">EYB53_004060</name>
</gene>
<keyword evidence="3" id="KW-1185">Reference proteome</keyword>
<dbReference type="InterPro" id="IPR011518">
    <property type="entry name" value="Transposase_36"/>
</dbReference>
<reference evidence="2 3" key="1">
    <citation type="submission" date="2021-03" db="EMBL/GenBank/DDBJ databases">
        <authorList>
            <person name="Grouzdev D.S."/>
        </authorList>
    </citation>
    <scope>NUCLEOTIDE SEQUENCE [LARGE SCALE GENOMIC DNA]</scope>
    <source>
        <strain evidence="2 3">M50-1</strain>
    </source>
</reference>
<protein>
    <submittedName>
        <fullName evidence="2">Uncharacterized protein</fullName>
    </submittedName>
</protein>
<feature type="compositionally biased region" description="Polar residues" evidence="1">
    <location>
        <begin position="92"/>
        <end position="102"/>
    </location>
</feature>
<feature type="region of interest" description="Disordered" evidence="1">
    <location>
        <begin position="92"/>
        <end position="116"/>
    </location>
</feature>
<evidence type="ECO:0000256" key="1">
    <source>
        <dbReference type="SAM" id="MobiDB-lite"/>
    </source>
</evidence>
<sequence length="116" mass="13181">MVIGDFSQAGFLSAKEAIEIFDEEFNIFYTKKVVLYFIYDVEVNTTCINLGSNHDTSKFACDILRHWWYRHGQHQYPDATSILMLCDGGDSNSAHHGSTCNSMFRKPGSETLQEST</sequence>
<dbReference type="Pfam" id="PF07592">
    <property type="entry name" value="DDE_Tnp_ISAZ013"/>
    <property type="match status" value="1"/>
</dbReference>
<accession>A0ABS4D614</accession>
<dbReference type="RefSeq" id="WP_135476950.1">
    <property type="nucleotide sequence ID" value="NZ_SIJK02000005.1"/>
</dbReference>
<name>A0ABS4D614_9CHLR</name>
<evidence type="ECO:0000313" key="3">
    <source>
        <dbReference type="Proteomes" id="UP001193081"/>
    </source>
</evidence>
<proteinExistence type="predicted"/>
<dbReference type="Proteomes" id="UP001193081">
    <property type="component" value="Unassembled WGS sequence"/>
</dbReference>
<organism evidence="2 3">
    <name type="scientific">Candidatus Chloroploca mongolica</name>
    <dbReference type="NCBI Taxonomy" id="2528176"/>
    <lineage>
        <taxon>Bacteria</taxon>
        <taxon>Bacillati</taxon>
        <taxon>Chloroflexota</taxon>
        <taxon>Chloroflexia</taxon>
        <taxon>Chloroflexales</taxon>
        <taxon>Chloroflexineae</taxon>
        <taxon>Oscillochloridaceae</taxon>
        <taxon>Candidatus Chloroploca</taxon>
    </lineage>
</organism>
<comment type="caution">
    <text evidence="2">The sequence shown here is derived from an EMBL/GenBank/DDBJ whole genome shotgun (WGS) entry which is preliminary data.</text>
</comment>